<dbReference type="AlphaFoldDB" id="A0A9N9HJW2"/>
<name>A0A9N9HJW2_9GLOM</name>
<accession>A0A9N9HJW2</accession>
<protein>
    <submittedName>
        <fullName evidence="2">16971_t:CDS:1</fullName>
    </submittedName>
</protein>
<proteinExistence type="predicted"/>
<dbReference type="EMBL" id="CAJVPQ010006059">
    <property type="protein sequence ID" value="CAG8680041.1"/>
    <property type="molecule type" value="Genomic_DNA"/>
</dbReference>
<gene>
    <name evidence="2" type="ORF">FCALED_LOCUS12453</name>
</gene>
<dbReference type="Proteomes" id="UP000789570">
    <property type="component" value="Unassembled WGS sequence"/>
</dbReference>
<feature type="non-terminal residue" evidence="2">
    <location>
        <position position="213"/>
    </location>
</feature>
<evidence type="ECO:0000313" key="2">
    <source>
        <dbReference type="EMBL" id="CAG8680041.1"/>
    </source>
</evidence>
<organism evidence="2 3">
    <name type="scientific">Funneliformis caledonium</name>
    <dbReference type="NCBI Taxonomy" id="1117310"/>
    <lineage>
        <taxon>Eukaryota</taxon>
        <taxon>Fungi</taxon>
        <taxon>Fungi incertae sedis</taxon>
        <taxon>Mucoromycota</taxon>
        <taxon>Glomeromycotina</taxon>
        <taxon>Glomeromycetes</taxon>
        <taxon>Glomerales</taxon>
        <taxon>Glomeraceae</taxon>
        <taxon>Funneliformis</taxon>
    </lineage>
</organism>
<comment type="caution">
    <text evidence="2">The sequence shown here is derived from an EMBL/GenBank/DDBJ whole genome shotgun (WGS) entry which is preliminary data.</text>
</comment>
<keyword evidence="3" id="KW-1185">Reference proteome</keyword>
<feature type="region of interest" description="Disordered" evidence="1">
    <location>
        <begin position="139"/>
        <end position="159"/>
    </location>
</feature>
<feature type="compositionally biased region" description="Basic and acidic residues" evidence="1">
    <location>
        <begin position="146"/>
        <end position="157"/>
    </location>
</feature>
<sequence length="213" mass="24335">MSYKKNSDESIAALLVSPKIKHISFRTGSTSWLQFAKLPVWKPDLAYGKRPTVNVLLLILQNLSEELKPLLPFIADEPNLIIITKQLPSQLAELLLVEWCLAVPCPVSPDFDCWHLQPSEASTSNQSCKEDIVIEAEDDDLDEPDLQSHDNEEDSQRTRHPLAMLKRSVVNLEIFDGARQKMINVSIPQLRSRFYLYDELRSIARILQSLKKK</sequence>
<reference evidence="2" key="1">
    <citation type="submission" date="2021-06" db="EMBL/GenBank/DDBJ databases">
        <authorList>
            <person name="Kallberg Y."/>
            <person name="Tangrot J."/>
            <person name="Rosling A."/>
        </authorList>
    </citation>
    <scope>NUCLEOTIDE SEQUENCE</scope>
    <source>
        <strain evidence="2">UK204</strain>
    </source>
</reference>
<evidence type="ECO:0000256" key="1">
    <source>
        <dbReference type="SAM" id="MobiDB-lite"/>
    </source>
</evidence>
<evidence type="ECO:0000313" key="3">
    <source>
        <dbReference type="Proteomes" id="UP000789570"/>
    </source>
</evidence>